<dbReference type="GO" id="GO:0016740">
    <property type="term" value="F:transferase activity"/>
    <property type="evidence" value="ECO:0007669"/>
    <property type="project" value="UniProtKB-KW"/>
</dbReference>
<keyword evidence="1" id="KW-0808">Transferase</keyword>
<dbReference type="SFLD" id="SFLDG01018">
    <property type="entry name" value="Squalene/Phytoene_Synthase_Lik"/>
    <property type="match status" value="1"/>
</dbReference>
<name>A0ABV7ZNW8_9CORY</name>
<dbReference type="Gene3D" id="1.10.600.10">
    <property type="entry name" value="Farnesyl Diphosphate Synthase"/>
    <property type="match status" value="1"/>
</dbReference>
<accession>A0ABV7ZNW8</accession>
<reference evidence="2" key="1">
    <citation type="journal article" date="2019" name="Int. J. Syst. Evol. Microbiol.">
        <title>The Global Catalogue of Microorganisms (GCM) 10K type strain sequencing project: providing services to taxonomists for standard genome sequencing and annotation.</title>
        <authorList>
            <consortium name="The Broad Institute Genomics Platform"/>
            <consortium name="The Broad Institute Genome Sequencing Center for Infectious Disease"/>
            <person name="Wu L."/>
            <person name="Ma J."/>
        </authorList>
    </citation>
    <scope>NUCLEOTIDE SEQUENCE [LARGE SCALE GENOMIC DNA]</scope>
    <source>
        <strain evidence="2">CCUG 53252</strain>
    </source>
</reference>
<dbReference type="SUPFAM" id="SSF48576">
    <property type="entry name" value="Terpenoid synthases"/>
    <property type="match status" value="1"/>
</dbReference>
<protein>
    <submittedName>
        <fullName evidence="1">Phytoene/squalene synthase family protein</fullName>
        <ecNumber evidence="1">2.5.1.-</ecNumber>
    </submittedName>
</protein>
<dbReference type="InterPro" id="IPR008949">
    <property type="entry name" value="Isoprenoid_synthase_dom_sf"/>
</dbReference>
<dbReference type="InterPro" id="IPR002060">
    <property type="entry name" value="Squ/phyt_synthse"/>
</dbReference>
<comment type="caution">
    <text evidence="1">The sequence shown here is derived from an EMBL/GenBank/DDBJ whole genome shotgun (WGS) entry which is preliminary data.</text>
</comment>
<keyword evidence="2" id="KW-1185">Reference proteome</keyword>
<dbReference type="PANTHER" id="PTHR31480">
    <property type="entry name" value="BIFUNCTIONAL LYCOPENE CYCLASE/PHYTOENE SYNTHASE"/>
    <property type="match status" value="1"/>
</dbReference>
<dbReference type="RefSeq" id="WP_290290676.1">
    <property type="nucleotide sequence ID" value="NZ_CP047211.1"/>
</dbReference>
<dbReference type="SFLD" id="SFLDS00005">
    <property type="entry name" value="Isoprenoid_Synthase_Type_I"/>
    <property type="match status" value="1"/>
</dbReference>
<dbReference type="CDD" id="cd00683">
    <property type="entry name" value="Trans_IPPS_HH"/>
    <property type="match status" value="1"/>
</dbReference>
<dbReference type="SFLD" id="SFLDG01212">
    <property type="entry name" value="Phytoene_synthase_like"/>
    <property type="match status" value="1"/>
</dbReference>
<dbReference type="InterPro" id="IPR033904">
    <property type="entry name" value="Trans_IPPS_HH"/>
</dbReference>
<evidence type="ECO:0000313" key="2">
    <source>
        <dbReference type="Proteomes" id="UP001595751"/>
    </source>
</evidence>
<dbReference type="Pfam" id="PF00494">
    <property type="entry name" value="SQS_PSY"/>
    <property type="match status" value="1"/>
</dbReference>
<dbReference type="EMBL" id="JBHRZN010000001">
    <property type="protein sequence ID" value="MFC3849484.1"/>
    <property type="molecule type" value="Genomic_DNA"/>
</dbReference>
<dbReference type="EC" id="2.5.1.-" evidence="1"/>
<organism evidence="1 2">
    <name type="scientific">Corynebacterium hansenii</name>
    <dbReference type="NCBI Taxonomy" id="394964"/>
    <lineage>
        <taxon>Bacteria</taxon>
        <taxon>Bacillati</taxon>
        <taxon>Actinomycetota</taxon>
        <taxon>Actinomycetes</taxon>
        <taxon>Mycobacteriales</taxon>
        <taxon>Corynebacteriaceae</taxon>
        <taxon>Corynebacterium</taxon>
    </lineage>
</organism>
<dbReference type="InterPro" id="IPR044843">
    <property type="entry name" value="Trans_IPPS_bact-type"/>
</dbReference>
<evidence type="ECO:0000313" key="1">
    <source>
        <dbReference type="EMBL" id="MFC3849484.1"/>
    </source>
</evidence>
<proteinExistence type="predicted"/>
<gene>
    <name evidence="1" type="ORF">ACFORJ_04810</name>
</gene>
<dbReference type="Proteomes" id="UP001595751">
    <property type="component" value="Unassembled WGS sequence"/>
</dbReference>
<sequence>MAAEDERRDVAKRFTPRYDRMARKASSTVIGTYSTSFSLATRLLGKRERQDIRNLYAMVRIADEIVDGTAAEAGCSDDEIRVLLDEYEEQVLRAPSIAFHSDPVLHAYAGTVRRCGIEEDHVRAFFRSMRRDLTETTYDPDALDEYVYGSAEVIGLMCLSIFLAGHPAGAADRATMTSGARSLGAAFQKINFLRDLAEDTGQLGRTYFDELDGRTLTEPIKGKLLDDIDADLADARVSIPLLPGAARAGVLAATDLFAELSRRLRATPAELIATSRIRVPGPKKTAIAGRAVVAAARMGRTGRGRRALP</sequence>